<feature type="transmembrane region" description="Helical" evidence="1">
    <location>
        <begin position="29"/>
        <end position="50"/>
    </location>
</feature>
<dbReference type="Proteomes" id="UP000241818">
    <property type="component" value="Unassembled WGS sequence"/>
</dbReference>
<keyword evidence="1" id="KW-0812">Transmembrane</keyword>
<dbReference type="AlphaFoldDB" id="A0A2T3AQS3"/>
<evidence type="ECO:0000256" key="1">
    <source>
        <dbReference type="SAM" id="Phobius"/>
    </source>
</evidence>
<dbReference type="InParanoid" id="A0A2T3AQS3"/>
<keyword evidence="1" id="KW-0472">Membrane</keyword>
<keyword evidence="3" id="KW-1185">Reference proteome</keyword>
<evidence type="ECO:0000313" key="3">
    <source>
        <dbReference type="Proteomes" id="UP000241818"/>
    </source>
</evidence>
<name>A0A2T3AQS3_AMORE</name>
<dbReference type="GeneID" id="36572024"/>
<gene>
    <name evidence="2" type="ORF">M430DRAFT_187513</name>
</gene>
<organism evidence="2 3">
    <name type="scientific">Amorphotheca resinae ATCC 22711</name>
    <dbReference type="NCBI Taxonomy" id="857342"/>
    <lineage>
        <taxon>Eukaryota</taxon>
        <taxon>Fungi</taxon>
        <taxon>Dikarya</taxon>
        <taxon>Ascomycota</taxon>
        <taxon>Pezizomycotina</taxon>
        <taxon>Leotiomycetes</taxon>
        <taxon>Helotiales</taxon>
        <taxon>Amorphothecaceae</taxon>
        <taxon>Amorphotheca</taxon>
    </lineage>
</organism>
<reference evidence="2 3" key="1">
    <citation type="journal article" date="2018" name="New Phytol.">
        <title>Comparative genomics and transcriptomics depict ericoid mycorrhizal fungi as versatile saprotrophs and plant mutualists.</title>
        <authorList>
            <person name="Martino E."/>
            <person name="Morin E."/>
            <person name="Grelet G.A."/>
            <person name="Kuo A."/>
            <person name="Kohler A."/>
            <person name="Daghino S."/>
            <person name="Barry K.W."/>
            <person name="Cichocki N."/>
            <person name="Clum A."/>
            <person name="Dockter R.B."/>
            <person name="Hainaut M."/>
            <person name="Kuo R.C."/>
            <person name="LaButti K."/>
            <person name="Lindahl B.D."/>
            <person name="Lindquist E.A."/>
            <person name="Lipzen A."/>
            <person name="Khouja H.R."/>
            <person name="Magnuson J."/>
            <person name="Murat C."/>
            <person name="Ohm R.A."/>
            <person name="Singer S.W."/>
            <person name="Spatafora J.W."/>
            <person name="Wang M."/>
            <person name="Veneault-Fourrey C."/>
            <person name="Henrissat B."/>
            <person name="Grigoriev I.V."/>
            <person name="Martin F.M."/>
            <person name="Perotto S."/>
        </authorList>
    </citation>
    <scope>NUCLEOTIDE SEQUENCE [LARGE SCALE GENOMIC DNA]</scope>
    <source>
        <strain evidence="2 3">ATCC 22711</strain>
    </source>
</reference>
<proteinExistence type="predicted"/>
<dbReference type="EMBL" id="KZ679018">
    <property type="protein sequence ID" value="PSS08614.1"/>
    <property type="molecule type" value="Genomic_DNA"/>
</dbReference>
<protein>
    <submittedName>
        <fullName evidence="2">Uncharacterized protein</fullName>
    </submittedName>
</protein>
<keyword evidence="1" id="KW-1133">Transmembrane helix</keyword>
<dbReference type="RefSeq" id="XP_024717012.1">
    <property type="nucleotide sequence ID" value="XM_024863943.1"/>
</dbReference>
<sequence length="55" mass="6443">MTLKCNTQRAGLLDYFGFLRDRYNSIPIILLRTTLQLFFSQVSILLVVPLKKGYY</sequence>
<evidence type="ECO:0000313" key="2">
    <source>
        <dbReference type="EMBL" id="PSS08614.1"/>
    </source>
</evidence>
<accession>A0A2T3AQS3</accession>